<dbReference type="GO" id="GO:0006412">
    <property type="term" value="P:translation"/>
    <property type="evidence" value="ECO:0007669"/>
    <property type="project" value="InterPro"/>
</dbReference>
<evidence type="ECO:0000256" key="1">
    <source>
        <dbReference type="ARBA" id="ARBA00008777"/>
    </source>
</evidence>
<organism evidence="4">
    <name type="scientific">anaerobic digester metagenome</name>
    <dbReference type="NCBI Taxonomy" id="1263854"/>
    <lineage>
        <taxon>unclassified sequences</taxon>
        <taxon>metagenomes</taxon>
        <taxon>ecological metagenomes</taxon>
    </lineage>
</organism>
<dbReference type="Gene3D" id="3.90.1030.10">
    <property type="entry name" value="Ribosomal protein L17"/>
    <property type="match status" value="1"/>
</dbReference>
<dbReference type="NCBIfam" id="TIGR00059">
    <property type="entry name" value="L17"/>
    <property type="match status" value="1"/>
</dbReference>
<dbReference type="EMBL" id="CAADRM010000057">
    <property type="protein sequence ID" value="VFU12839.1"/>
    <property type="molecule type" value="Genomic_DNA"/>
</dbReference>
<dbReference type="SUPFAM" id="SSF64263">
    <property type="entry name" value="Prokaryotic ribosomal protein L17"/>
    <property type="match status" value="1"/>
</dbReference>
<dbReference type="GO" id="GO:0003735">
    <property type="term" value="F:structural constituent of ribosome"/>
    <property type="evidence" value="ECO:0007669"/>
    <property type="project" value="InterPro"/>
</dbReference>
<dbReference type="PROSITE" id="PS01167">
    <property type="entry name" value="RIBOSOMAL_L17"/>
    <property type="match status" value="1"/>
</dbReference>
<dbReference type="PANTHER" id="PTHR14413">
    <property type="entry name" value="RIBOSOMAL PROTEIN L17"/>
    <property type="match status" value="1"/>
</dbReference>
<evidence type="ECO:0000256" key="2">
    <source>
        <dbReference type="ARBA" id="ARBA00022980"/>
    </source>
</evidence>
<name>A0A485LXF2_9ZZZZ</name>
<protein>
    <submittedName>
        <fullName evidence="4">50S ribosomal subunit protein L17</fullName>
    </submittedName>
</protein>
<dbReference type="GO" id="GO:0022625">
    <property type="term" value="C:cytosolic large ribosomal subunit"/>
    <property type="evidence" value="ECO:0007669"/>
    <property type="project" value="TreeGrafter"/>
</dbReference>
<dbReference type="AlphaFoldDB" id="A0A485LXF2"/>
<dbReference type="InterPro" id="IPR000456">
    <property type="entry name" value="Ribosomal_bL17"/>
</dbReference>
<evidence type="ECO:0000256" key="3">
    <source>
        <dbReference type="ARBA" id="ARBA00023274"/>
    </source>
</evidence>
<comment type="similarity">
    <text evidence="1">Belongs to the bacterial ribosomal protein bL17 family.</text>
</comment>
<keyword evidence="2" id="KW-0689">Ribosomal protein</keyword>
<dbReference type="FunFam" id="3.90.1030.10:FF:000001">
    <property type="entry name" value="50S ribosomal protein L17"/>
    <property type="match status" value="1"/>
</dbReference>
<dbReference type="InterPro" id="IPR036373">
    <property type="entry name" value="Ribosomal_bL17_sf"/>
</dbReference>
<dbReference type="HAMAP" id="MF_01368">
    <property type="entry name" value="Ribosomal_bL17"/>
    <property type="match status" value="1"/>
</dbReference>
<dbReference type="Pfam" id="PF01196">
    <property type="entry name" value="Ribosomal_L17"/>
    <property type="match status" value="1"/>
</dbReference>
<evidence type="ECO:0000313" key="4">
    <source>
        <dbReference type="EMBL" id="VFU12839.1"/>
    </source>
</evidence>
<dbReference type="PANTHER" id="PTHR14413:SF16">
    <property type="entry name" value="LARGE RIBOSOMAL SUBUNIT PROTEIN BL17M"/>
    <property type="match status" value="1"/>
</dbReference>
<gene>
    <name evidence="4" type="primary">rplQ</name>
    <name evidence="4" type="ORF">SCFA_150030</name>
</gene>
<keyword evidence="3" id="KW-0687">Ribonucleoprotein</keyword>
<accession>A0A485LXF2</accession>
<reference evidence="4" key="1">
    <citation type="submission" date="2019-03" db="EMBL/GenBank/DDBJ databases">
        <authorList>
            <person name="Hao L."/>
        </authorList>
    </citation>
    <scope>NUCLEOTIDE SEQUENCE</scope>
</reference>
<dbReference type="InterPro" id="IPR047859">
    <property type="entry name" value="Ribosomal_bL17_CS"/>
</dbReference>
<proteinExistence type="inferred from homology"/>
<sequence>MYHQIAGRKLGRTTDHKEAMLRNLVTSLIIHERIETTEAKAKELRRLADRMITLGKKGDLASLRRAMKSIRTKEALGKLIKEIAPRFAQRNGGYTRIIKYRNRKGDGATTAIIEWVETGAPTKAPSAEAKPAEEKQP</sequence>